<dbReference type="SUPFAM" id="SSF88659">
    <property type="entry name" value="Sigma3 and sigma4 domains of RNA polymerase sigma factors"/>
    <property type="match status" value="1"/>
</dbReference>
<dbReference type="Pfam" id="PF08281">
    <property type="entry name" value="Sigma70_r4_2"/>
    <property type="match status" value="1"/>
</dbReference>
<dbReference type="GO" id="GO:0003677">
    <property type="term" value="F:DNA binding"/>
    <property type="evidence" value="ECO:0007669"/>
    <property type="project" value="InterPro"/>
</dbReference>
<dbReference type="InterPro" id="IPR013324">
    <property type="entry name" value="RNA_pol_sigma_r3/r4-like"/>
</dbReference>
<feature type="domain" description="RNA polymerase sigma factor 70 region 4 type 2" evidence="1">
    <location>
        <begin position="1"/>
        <end position="42"/>
    </location>
</feature>
<gene>
    <name evidence="2" type="ORF">KHY36_12155</name>
</gene>
<protein>
    <submittedName>
        <fullName evidence="2">Sigma-70 region 4 domain-containing protein</fullName>
    </submittedName>
</protein>
<evidence type="ECO:0000259" key="1">
    <source>
        <dbReference type="Pfam" id="PF08281"/>
    </source>
</evidence>
<comment type="caution">
    <text evidence="2">The sequence shown here is derived from an EMBL/GenBank/DDBJ whole genome shotgun (WGS) entry which is preliminary data.</text>
</comment>
<evidence type="ECO:0000313" key="2">
    <source>
        <dbReference type="EMBL" id="MBS5333265.1"/>
    </source>
</evidence>
<dbReference type="GO" id="GO:0006352">
    <property type="term" value="P:DNA-templated transcription initiation"/>
    <property type="evidence" value="ECO:0007669"/>
    <property type="project" value="InterPro"/>
</dbReference>
<dbReference type="EMBL" id="JAGZGG010000035">
    <property type="protein sequence ID" value="MBS5333265.1"/>
    <property type="molecule type" value="Genomic_DNA"/>
</dbReference>
<name>A0A943DB07_9FIRM</name>
<sequence>MPIIYRQALTLRVKGYSIKEISEMTKTSEATVKSRIHRAWKLLLESFDE</sequence>
<proteinExistence type="predicted"/>
<dbReference type="Proteomes" id="UP000759273">
    <property type="component" value="Unassembled WGS sequence"/>
</dbReference>
<organism evidence="2 3">
    <name type="scientific">Subdoligranulum variabile</name>
    <dbReference type="NCBI Taxonomy" id="214851"/>
    <lineage>
        <taxon>Bacteria</taxon>
        <taxon>Bacillati</taxon>
        <taxon>Bacillota</taxon>
        <taxon>Clostridia</taxon>
        <taxon>Eubacteriales</taxon>
        <taxon>Oscillospiraceae</taxon>
        <taxon>Subdoligranulum</taxon>
    </lineage>
</organism>
<reference evidence="2" key="1">
    <citation type="submission" date="2021-02" db="EMBL/GenBank/DDBJ databases">
        <title>Infant gut strain persistence is associated with maternal origin, phylogeny, and functional potential including surface adhesion and iron acquisition.</title>
        <authorList>
            <person name="Lou Y.C."/>
        </authorList>
    </citation>
    <scope>NUCLEOTIDE SEQUENCE</scope>
    <source>
        <strain evidence="2">L3_101_000M1_dasL3_101_000M1_concoct_87</strain>
    </source>
</reference>
<dbReference type="Gene3D" id="1.10.10.10">
    <property type="entry name" value="Winged helix-like DNA-binding domain superfamily/Winged helix DNA-binding domain"/>
    <property type="match status" value="1"/>
</dbReference>
<accession>A0A943DB07</accession>
<dbReference type="AlphaFoldDB" id="A0A943DB07"/>
<dbReference type="InterPro" id="IPR013249">
    <property type="entry name" value="RNA_pol_sigma70_r4_t2"/>
</dbReference>
<evidence type="ECO:0000313" key="3">
    <source>
        <dbReference type="Proteomes" id="UP000759273"/>
    </source>
</evidence>
<dbReference type="GO" id="GO:0016987">
    <property type="term" value="F:sigma factor activity"/>
    <property type="evidence" value="ECO:0007669"/>
    <property type="project" value="InterPro"/>
</dbReference>
<dbReference type="InterPro" id="IPR036388">
    <property type="entry name" value="WH-like_DNA-bd_sf"/>
</dbReference>